<evidence type="ECO:0000259" key="6">
    <source>
        <dbReference type="PROSITE" id="PS50931"/>
    </source>
</evidence>
<comment type="similarity">
    <text evidence="1">Belongs to the LysR transcriptional regulatory family.</text>
</comment>
<keyword evidence="2" id="KW-0805">Transcription regulation</keyword>
<evidence type="ECO:0000256" key="2">
    <source>
        <dbReference type="ARBA" id="ARBA00023015"/>
    </source>
</evidence>
<reference evidence="8" key="1">
    <citation type="submission" date="2017-04" db="EMBL/GenBank/DDBJ databases">
        <authorList>
            <person name="Varghese N."/>
            <person name="Submissions S."/>
        </authorList>
    </citation>
    <scope>NUCLEOTIDE SEQUENCE [LARGE SCALE GENOMIC DNA]</scope>
    <source>
        <strain evidence="8">LMG 29540</strain>
    </source>
</reference>
<dbReference type="GO" id="GO:0003700">
    <property type="term" value="F:DNA-binding transcription factor activity"/>
    <property type="evidence" value="ECO:0007669"/>
    <property type="project" value="InterPro"/>
</dbReference>
<dbReference type="Pfam" id="PF00126">
    <property type="entry name" value="HTH_1"/>
    <property type="match status" value="1"/>
</dbReference>
<dbReference type="InterPro" id="IPR005119">
    <property type="entry name" value="LysR_subst-bd"/>
</dbReference>
<dbReference type="FunFam" id="1.10.10.10:FF:000001">
    <property type="entry name" value="LysR family transcriptional regulator"/>
    <property type="match status" value="1"/>
</dbReference>
<dbReference type="RefSeq" id="WP_085480688.1">
    <property type="nucleotide sequence ID" value="NZ_FXAT01000001.1"/>
</dbReference>
<evidence type="ECO:0000313" key="8">
    <source>
        <dbReference type="Proteomes" id="UP000193228"/>
    </source>
</evidence>
<evidence type="ECO:0000256" key="3">
    <source>
        <dbReference type="ARBA" id="ARBA00023125"/>
    </source>
</evidence>
<dbReference type="InterPro" id="IPR036388">
    <property type="entry name" value="WH-like_DNA-bd_sf"/>
</dbReference>
<dbReference type="Proteomes" id="UP000193228">
    <property type="component" value="Unassembled WGS sequence"/>
</dbReference>
<dbReference type="Gene3D" id="1.10.10.10">
    <property type="entry name" value="Winged helix-like DNA-binding domain superfamily/Winged helix DNA-binding domain"/>
    <property type="match status" value="1"/>
</dbReference>
<dbReference type="SUPFAM" id="SSF46785">
    <property type="entry name" value="Winged helix' DNA-binding domain"/>
    <property type="match status" value="1"/>
</dbReference>
<keyword evidence="4" id="KW-0804">Transcription</keyword>
<dbReference type="STRING" id="1515439.SAMN06265784_101519"/>
<name>A0A1X7ICM5_9BURK</name>
<sequence length="300" mass="32790">MEVGRLRALLELARCGTMAAAAEALFLTPSAVSQQIAQLEEEAGVKLTERIGRGVRLTPAGHALVGYAERLMVVLDEARSEMAELRREIAGELRVAAFPSIASVVLPDTVKALQHAYPRLEIAIEELEAIDGVAALRSWRTDIALIDDLSIVAGDNRENVAIVPLAEDVWYVTVSTDHPLSKRPSLSLADLTDETWAIESSGGPFGSFVADLCRRAGYEPRTNAICRGSEMIEAMVASGCSVSIVPGLRRLRSPRGVAWVKLKPEVRRKIYVAYRRGERNHPIVKVFVEEIVRTASRLLG</sequence>
<keyword evidence="8" id="KW-1185">Reference proteome</keyword>
<dbReference type="SUPFAM" id="SSF53850">
    <property type="entry name" value="Periplasmic binding protein-like II"/>
    <property type="match status" value="1"/>
</dbReference>
<dbReference type="Pfam" id="PF03466">
    <property type="entry name" value="LysR_substrate"/>
    <property type="match status" value="1"/>
</dbReference>
<keyword evidence="3" id="KW-0238">DNA-binding</keyword>
<evidence type="ECO:0000313" key="7">
    <source>
        <dbReference type="EMBL" id="SMG12006.1"/>
    </source>
</evidence>
<evidence type="ECO:0000256" key="4">
    <source>
        <dbReference type="ARBA" id="ARBA00023163"/>
    </source>
</evidence>
<feature type="domain" description="HTH lysR-type" evidence="6">
    <location>
        <begin position="1"/>
        <end position="58"/>
    </location>
</feature>
<dbReference type="InterPro" id="IPR036390">
    <property type="entry name" value="WH_DNA-bd_sf"/>
</dbReference>
<organism evidence="7 8">
    <name type="scientific">Paraburkholderia susongensis</name>
    <dbReference type="NCBI Taxonomy" id="1515439"/>
    <lineage>
        <taxon>Bacteria</taxon>
        <taxon>Pseudomonadati</taxon>
        <taxon>Pseudomonadota</taxon>
        <taxon>Betaproteobacteria</taxon>
        <taxon>Burkholderiales</taxon>
        <taxon>Burkholderiaceae</taxon>
        <taxon>Paraburkholderia</taxon>
    </lineage>
</organism>
<dbReference type="PROSITE" id="PS50931">
    <property type="entry name" value="HTH_LYSR"/>
    <property type="match status" value="1"/>
</dbReference>
<gene>
    <name evidence="7" type="ORF">SAMN06265784_101519</name>
</gene>
<dbReference type="PANTHER" id="PTHR30346">
    <property type="entry name" value="TRANSCRIPTIONAL DUAL REGULATOR HCAR-RELATED"/>
    <property type="match status" value="1"/>
</dbReference>
<feature type="coiled-coil region" evidence="5">
    <location>
        <begin position="68"/>
        <end position="130"/>
    </location>
</feature>
<dbReference type="EMBL" id="FXAT01000001">
    <property type="protein sequence ID" value="SMG12006.1"/>
    <property type="molecule type" value="Genomic_DNA"/>
</dbReference>
<accession>A0A1X7ICM5</accession>
<protein>
    <submittedName>
        <fullName evidence="7">Transcriptional regulator, LysR family</fullName>
    </submittedName>
</protein>
<proteinExistence type="inferred from homology"/>
<dbReference type="OrthoDB" id="155872at2"/>
<dbReference type="Gene3D" id="3.40.190.10">
    <property type="entry name" value="Periplasmic binding protein-like II"/>
    <property type="match status" value="2"/>
</dbReference>
<dbReference type="GO" id="GO:0003677">
    <property type="term" value="F:DNA binding"/>
    <property type="evidence" value="ECO:0007669"/>
    <property type="project" value="UniProtKB-KW"/>
</dbReference>
<dbReference type="AlphaFoldDB" id="A0A1X7ICM5"/>
<dbReference type="InterPro" id="IPR000847">
    <property type="entry name" value="LysR_HTH_N"/>
</dbReference>
<dbReference type="PANTHER" id="PTHR30346:SF29">
    <property type="entry name" value="LYSR SUBSTRATE-BINDING"/>
    <property type="match status" value="1"/>
</dbReference>
<keyword evidence="5" id="KW-0175">Coiled coil</keyword>
<evidence type="ECO:0000256" key="1">
    <source>
        <dbReference type="ARBA" id="ARBA00009437"/>
    </source>
</evidence>
<dbReference type="GO" id="GO:0032993">
    <property type="term" value="C:protein-DNA complex"/>
    <property type="evidence" value="ECO:0007669"/>
    <property type="project" value="TreeGrafter"/>
</dbReference>
<evidence type="ECO:0000256" key="5">
    <source>
        <dbReference type="SAM" id="Coils"/>
    </source>
</evidence>
<dbReference type="CDD" id="cd08423">
    <property type="entry name" value="PBP2_LTTR_like_6"/>
    <property type="match status" value="1"/>
</dbReference>